<dbReference type="AlphaFoldDB" id="A0A6J7DMT0"/>
<evidence type="ECO:0000256" key="6">
    <source>
        <dbReference type="SAM" id="MobiDB-lite"/>
    </source>
</evidence>
<dbReference type="GO" id="GO:0016627">
    <property type="term" value="F:oxidoreductase activity, acting on the CH-CH group of donors"/>
    <property type="evidence" value="ECO:0007669"/>
    <property type="project" value="InterPro"/>
</dbReference>
<dbReference type="InterPro" id="IPR009075">
    <property type="entry name" value="AcylCo_DH/oxidase_C"/>
</dbReference>
<evidence type="ECO:0000256" key="4">
    <source>
        <dbReference type="ARBA" id="ARBA00022827"/>
    </source>
</evidence>
<dbReference type="Pfam" id="PF02770">
    <property type="entry name" value="Acyl-CoA_dh_M"/>
    <property type="match status" value="1"/>
</dbReference>
<organism evidence="10">
    <name type="scientific">freshwater metagenome</name>
    <dbReference type="NCBI Taxonomy" id="449393"/>
    <lineage>
        <taxon>unclassified sequences</taxon>
        <taxon>metagenomes</taxon>
        <taxon>ecological metagenomes</taxon>
    </lineage>
</organism>
<dbReference type="InterPro" id="IPR013786">
    <property type="entry name" value="AcylCoA_DH/ox_N"/>
</dbReference>
<dbReference type="Gene3D" id="1.20.140.10">
    <property type="entry name" value="Butyryl-CoA Dehydrogenase, subunit A, domain 3"/>
    <property type="match status" value="1"/>
</dbReference>
<evidence type="ECO:0000256" key="5">
    <source>
        <dbReference type="ARBA" id="ARBA00023002"/>
    </source>
</evidence>
<dbReference type="PANTHER" id="PTHR43292">
    <property type="entry name" value="ACYL-COA DEHYDROGENASE"/>
    <property type="match status" value="1"/>
</dbReference>
<dbReference type="InterPro" id="IPR009100">
    <property type="entry name" value="AcylCoA_DH/oxidase_NM_dom_sf"/>
</dbReference>
<dbReference type="InterPro" id="IPR037069">
    <property type="entry name" value="AcylCoA_DH/ox_N_sf"/>
</dbReference>
<evidence type="ECO:0000259" key="8">
    <source>
        <dbReference type="Pfam" id="PF02770"/>
    </source>
</evidence>
<gene>
    <name evidence="10" type="ORF">UFOPK3376_00813</name>
</gene>
<dbReference type="InterPro" id="IPR006091">
    <property type="entry name" value="Acyl-CoA_Oxase/DH_mid-dom"/>
</dbReference>
<evidence type="ECO:0000256" key="2">
    <source>
        <dbReference type="ARBA" id="ARBA00009347"/>
    </source>
</evidence>
<keyword evidence="3" id="KW-0285">Flavoprotein</keyword>
<proteinExistence type="inferred from homology"/>
<feature type="domain" description="Acyl-CoA dehydrogenase/oxidase C-terminal" evidence="7">
    <location>
        <begin position="273"/>
        <end position="422"/>
    </location>
</feature>
<dbReference type="GO" id="GO:0005886">
    <property type="term" value="C:plasma membrane"/>
    <property type="evidence" value="ECO:0007669"/>
    <property type="project" value="TreeGrafter"/>
</dbReference>
<feature type="domain" description="Acyl-CoA dehydrogenase/oxidase N-terminal" evidence="9">
    <location>
        <begin position="80"/>
        <end position="162"/>
    </location>
</feature>
<dbReference type="PANTHER" id="PTHR43292:SF4">
    <property type="entry name" value="ACYL-COA DEHYDROGENASE FADE34"/>
    <property type="match status" value="1"/>
</dbReference>
<sequence length="445" mass="47781">MTDTQRPNVAPADIEEFRLAARAWLEANAEPIGEVSSEFADSESGDNDNDNDGAGSWGQGAFSVAVFHNLSDEQEAERLEATRSWQQRKFDAGYAMLNWPVELGGRGLATSYLRAYNGEEARFRVPSAGELPPTSMGLIAPTIAAFGTEQQQADFIGPLMRMDILGCQLFSEPSAGSDLASVTTRATRDGDEWLLTGQKVWTSGARFAQWGLAIARHDFDVPKHKGLTAFLVPFAADGVEVRAIKQMSGGANFNEVFLTDVRLPDSLRLGPIGEGWRVALTCLGFERDHSGGGGGGHAGGGYRQVHALAEHLGVTGDPVVRQMLARLYADYKVAQFTNRRAAAKLKAGQTPGPEGSLGKLMWTMNMTSVSQAVSTLLGARLTADTGEWGTYAWGEHVLGAPGYRIAGGSDEIQRNIVGERVLGLPAEPRVDKDIAFAAAQRLARS</sequence>
<dbReference type="InterPro" id="IPR036250">
    <property type="entry name" value="AcylCo_DH-like_C"/>
</dbReference>
<name>A0A6J7DMT0_9ZZZZ</name>
<dbReference type="Pfam" id="PF00441">
    <property type="entry name" value="Acyl-CoA_dh_1"/>
    <property type="match status" value="1"/>
</dbReference>
<evidence type="ECO:0000259" key="9">
    <source>
        <dbReference type="Pfam" id="PF02771"/>
    </source>
</evidence>
<dbReference type="FunFam" id="2.40.110.10:FF:000011">
    <property type="entry name" value="Acyl-CoA dehydrogenase FadE34"/>
    <property type="match status" value="1"/>
</dbReference>
<dbReference type="GO" id="GO:0050660">
    <property type="term" value="F:flavin adenine dinucleotide binding"/>
    <property type="evidence" value="ECO:0007669"/>
    <property type="project" value="InterPro"/>
</dbReference>
<accession>A0A6J7DMT0</accession>
<evidence type="ECO:0000256" key="3">
    <source>
        <dbReference type="ARBA" id="ARBA00022630"/>
    </source>
</evidence>
<dbReference type="EMBL" id="CAFBLP010000014">
    <property type="protein sequence ID" value="CAB4870730.1"/>
    <property type="molecule type" value="Genomic_DNA"/>
</dbReference>
<keyword evidence="5" id="KW-0560">Oxidoreductase</keyword>
<dbReference type="Gene3D" id="1.10.540.10">
    <property type="entry name" value="Acyl-CoA dehydrogenase/oxidase, N-terminal domain"/>
    <property type="match status" value="1"/>
</dbReference>
<dbReference type="Pfam" id="PF02771">
    <property type="entry name" value="Acyl-CoA_dh_N"/>
    <property type="match status" value="1"/>
</dbReference>
<dbReference type="InterPro" id="IPR046373">
    <property type="entry name" value="Acyl-CoA_Oxase/DH_mid-dom_sf"/>
</dbReference>
<evidence type="ECO:0000313" key="10">
    <source>
        <dbReference type="EMBL" id="CAB4870730.1"/>
    </source>
</evidence>
<feature type="compositionally biased region" description="Acidic residues" evidence="6">
    <location>
        <begin position="40"/>
        <end position="51"/>
    </location>
</feature>
<dbReference type="SUPFAM" id="SSF47203">
    <property type="entry name" value="Acyl-CoA dehydrogenase C-terminal domain-like"/>
    <property type="match status" value="1"/>
</dbReference>
<feature type="domain" description="Acyl-CoA oxidase/dehydrogenase middle" evidence="8">
    <location>
        <begin position="167"/>
        <end position="261"/>
    </location>
</feature>
<protein>
    <submittedName>
        <fullName evidence="10">Unannotated protein</fullName>
    </submittedName>
</protein>
<evidence type="ECO:0000259" key="7">
    <source>
        <dbReference type="Pfam" id="PF00441"/>
    </source>
</evidence>
<evidence type="ECO:0000256" key="1">
    <source>
        <dbReference type="ARBA" id="ARBA00001974"/>
    </source>
</evidence>
<dbReference type="SUPFAM" id="SSF56645">
    <property type="entry name" value="Acyl-CoA dehydrogenase NM domain-like"/>
    <property type="match status" value="1"/>
</dbReference>
<keyword evidence="4" id="KW-0274">FAD</keyword>
<comment type="cofactor">
    <cofactor evidence="1">
        <name>FAD</name>
        <dbReference type="ChEBI" id="CHEBI:57692"/>
    </cofactor>
</comment>
<feature type="region of interest" description="Disordered" evidence="6">
    <location>
        <begin position="34"/>
        <end position="55"/>
    </location>
</feature>
<dbReference type="Gene3D" id="2.40.110.10">
    <property type="entry name" value="Butyryl-CoA Dehydrogenase, subunit A, domain 2"/>
    <property type="match status" value="1"/>
</dbReference>
<comment type="similarity">
    <text evidence="2">Belongs to the acyl-CoA dehydrogenase family.</text>
</comment>
<reference evidence="10" key="1">
    <citation type="submission" date="2020-05" db="EMBL/GenBank/DDBJ databases">
        <authorList>
            <person name="Chiriac C."/>
            <person name="Salcher M."/>
            <person name="Ghai R."/>
            <person name="Kavagutti S V."/>
        </authorList>
    </citation>
    <scope>NUCLEOTIDE SEQUENCE</scope>
</reference>
<dbReference type="InterPro" id="IPR052161">
    <property type="entry name" value="Mycobact_Acyl-CoA_DH"/>
</dbReference>